<feature type="transmembrane region" description="Helical" evidence="8">
    <location>
        <begin position="338"/>
        <end position="355"/>
    </location>
</feature>
<feature type="transmembrane region" description="Helical" evidence="8">
    <location>
        <begin position="94"/>
        <end position="112"/>
    </location>
</feature>
<feature type="transmembrane region" description="Helical" evidence="8">
    <location>
        <begin position="278"/>
        <end position="301"/>
    </location>
</feature>
<protein>
    <submittedName>
        <fullName evidence="10">Glycosyltransferase family 39 protein</fullName>
    </submittedName>
</protein>
<reference evidence="10 11" key="1">
    <citation type="submission" date="2021-10" db="EMBL/GenBank/DDBJ databases">
        <title>Alishewanella koreense sp. nov. isolated from seawater of southwestern coast in South Korea and the proposal for the reclassification of Rheinheimera perlucida and Rheinheimera tuosuensis as Arsukibacterium perlucida and Arsukibacterium tuosuensis.</title>
        <authorList>
            <person name="Kim K.H."/>
            <person name="Ruan W."/>
            <person name="Kim K.R."/>
            <person name="Baek J.H."/>
            <person name="Jeon C.O."/>
        </authorList>
    </citation>
    <scope>NUCLEOTIDE SEQUENCE [LARGE SCALE GENOMIC DNA]</scope>
    <source>
        <strain evidence="10 11">16-MA</strain>
    </source>
</reference>
<name>A0ABS8C2Z4_9ALTE</name>
<keyword evidence="5 8" id="KW-0812">Transmembrane</keyword>
<keyword evidence="4" id="KW-0808">Transferase</keyword>
<evidence type="ECO:0000256" key="4">
    <source>
        <dbReference type="ARBA" id="ARBA00022679"/>
    </source>
</evidence>
<keyword evidence="2" id="KW-1003">Cell membrane</keyword>
<evidence type="ECO:0000313" key="11">
    <source>
        <dbReference type="Proteomes" id="UP000633814"/>
    </source>
</evidence>
<keyword evidence="3" id="KW-0328">Glycosyltransferase</keyword>
<organism evidence="10 11">
    <name type="scientific">Alishewanella maricola</name>
    <dbReference type="NCBI Taxonomy" id="2795740"/>
    <lineage>
        <taxon>Bacteria</taxon>
        <taxon>Pseudomonadati</taxon>
        <taxon>Pseudomonadota</taxon>
        <taxon>Gammaproteobacteria</taxon>
        <taxon>Alteromonadales</taxon>
        <taxon>Alteromonadaceae</taxon>
        <taxon>Alishewanella</taxon>
    </lineage>
</organism>
<feature type="transmembrane region" description="Helical" evidence="8">
    <location>
        <begin position="402"/>
        <end position="421"/>
    </location>
</feature>
<dbReference type="Pfam" id="PF13231">
    <property type="entry name" value="PMT_2"/>
    <property type="match status" value="1"/>
</dbReference>
<feature type="transmembrane region" description="Helical" evidence="8">
    <location>
        <begin position="313"/>
        <end position="331"/>
    </location>
</feature>
<feature type="transmembrane region" description="Helical" evidence="8">
    <location>
        <begin position="146"/>
        <end position="166"/>
    </location>
</feature>
<comment type="caution">
    <text evidence="10">The sequence shown here is derived from an EMBL/GenBank/DDBJ whole genome shotgun (WGS) entry which is preliminary data.</text>
</comment>
<dbReference type="InterPro" id="IPR050297">
    <property type="entry name" value="LipidA_mod_glycosyltrf_83"/>
</dbReference>
<dbReference type="RefSeq" id="WP_226750768.1">
    <property type="nucleotide sequence ID" value="NZ_JAEINI020000004.1"/>
</dbReference>
<dbReference type="EMBL" id="JAEINI020000004">
    <property type="protein sequence ID" value="MCB5226671.1"/>
    <property type="molecule type" value="Genomic_DNA"/>
</dbReference>
<evidence type="ECO:0000256" key="3">
    <source>
        <dbReference type="ARBA" id="ARBA00022676"/>
    </source>
</evidence>
<dbReference type="PANTHER" id="PTHR33908:SF3">
    <property type="entry name" value="UNDECAPRENYL PHOSPHATE-ALPHA-4-AMINO-4-DEOXY-L-ARABINOSE ARABINOSYL TRANSFERASE"/>
    <property type="match status" value="1"/>
</dbReference>
<feature type="transmembrane region" description="Helical" evidence="8">
    <location>
        <begin position="367"/>
        <end position="390"/>
    </location>
</feature>
<evidence type="ECO:0000259" key="9">
    <source>
        <dbReference type="Pfam" id="PF13231"/>
    </source>
</evidence>
<evidence type="ECO:0000256" key="8">
    <source>
        <dbReference type="SAM" id="Phobius"/>
    </source>
</evidence>
<dbReference type="PANTHER" id="PTHR33908">
    <property type="entry name" value="MANNOSYLTRANSFERASE YKCB-RELATED"/>
    <property type="match status" value="1"/>
</dbReference>
<feature type="domain" description="Glycosyltransferase RgtA/B/C/D-like" evidence="9">
    <location>
        <begin position="73"/>
        <end position="234"/>
    </location>
</feature>
<comment type="subcellular location">
    <subcellularLocation>
        <location evidence="1">Cell membrane</location>
        <topology evidence="1">Multi-pass membrane protein</topology>
    </subcellularLocation>
</comment>
<evidence type="ECO:0000256" key="1">
    <source>
        <dbReference type="ARBA" id="ARBA00004651"/>
    </source>
</evidence>
<feature type="transmembrane region" description="Helical" evidence="8">
    <location>
        <begin position="173"/>
        <end position="203"/>
    </location>
</feature>
<evidence type="ECO:0000256" key="5">
    <source>
        <dbReference type="ARBA" id="ARBA00022692"/>
    </source>
</evidence>
<feature type="transmembrane region" description="Helical" evidence="8">
    <location>
        <begin position="20"/>
        <end position="37"/>
    </location>
</feature>
<dbReference type="InterPro" id="IPR038731">
    <property type="entry name" value="RgtA/B/C-like"/>
</dbReference>
<sequence length="578" mass="66444">MNTLKPTYLPAFLQQTGATSWLLFFVAAVLIFSGMGLRDPWPADEPRFAFIAKEMVETGQWFFPARAEELYPDKPPIFMWTIAFFYWLTGSMRWSFLLPSALAGMLTLVLVYDITKRLWDKKSALVAGWLLLFSLQFLLQAKTAQIDAMVCAWITLGCYGLLRYCLVDGQFKWYALAWFFMGIGVITKGVGFLPVFMLLPYIWYARNTERSQRVVQHPLWTWFTGPVFMLAAISLWFIPMLLLVAQADNNAYEIYRDNILLKQTVTRYADAWHHVKPAWYFITSVIPVFWLPAILTVPWLIKPWLAAVKQYDGRILLPLGYVLLVIAFFSASSGKRGVYILPALPMLVIAIAPYYKELLSKKLLKNSLFVFTLGLSLLLTLLAILGLADVKAVSKLALKIEIEPWYLFLLIGVIGIVTLLLNRSYKWLAWPVFFSVLWLSYSTNGYQLRNNASTPISIYDQVQLQFAARQETQPQIALVNFSEQFFLFSPYAMYHFGAHTPNDQQLMAAYHWQQNEHQYVLIEESLLENSCFDVAQALDVGFAHRRHWMLLPISAKHADCQQAEVELKTYSYKTSASK</sequence>
<feature type="transmembrane region" description="Helical" evidence="8">
    <location>
        <begin position="223"/>
        <end position="245"/>
    </location>
</feature>
<evidence type="ECO:0000256" key="2">
    <source>
        <dbReference type="ARBA" id="ARBA00022475"/>
    </source>
</evidence>
<accession>A0ABS8C2Z4</accession>
<evidence type="ECO:0000256" key="6">
    <source>
        <dbReference type="ARBA" id="ARBA00022989"/>
    </source>
</evidence>
<evidence type="ECO:0000256" key="7">
    <source>
        <dbReference type="ARBA" id="ARBA00023136"/>
    </source>
</evidence>
<keyword evidence="6 8" id="KW-1133">Transmembrane helix</keyword>
<keyword evidence="7 8" id="KW-0472">Membrane</keyword>
<proteinExistence type="predicted"/>
<keyword evidence="11" id="KW-1185">Reference proteome</keyword>
<evidence type="ECO:0000313" key="10">
    <source>
        <dbReference type="EMBL" id="MCB5226671.1"/>
    </source>
</evidence>
<dbReference type="Proteomes" id="UP000633814">
    <property type="component" value="Unassembled WGS sequence"/>
</dbReference>
<gene>
    <name evidence="10" type="ORF">JAO78_007550</name>
</gene>